<feature type="region of interest" description="Disordered" evidence="1">
    <location>
        <begin position="1"/>
        <end position="24"/>
    </location>
</feature>
<dbReference type="AlphaFoldDB" id="A0A6A5W1Q7"/>
<sequence length="210" mass="22432">MAVRLKPPGQRLESRVNTHSVHASPQHARWAGVFTRPPGRRTHSPFEEYEILKQSPRQDFAALGSRFEPAERRTYVAERPLPGRTPLREPVKKLCQSEARTGVAPQGACVTAGVVVVLLAVLISYRPADEQLGCLQVKSPPLVLGAGSSLGPIRARASCVAFLAACCCTLLDLFPSTSPPPPPIPISHTLAQPGDIHSLAAASPSLPDSC</sequence>
<name>A0A6A5W1Q7_9PLEO</name>
<proteinExistence type="predicted"/>
<evidence type="ECO:0000313" key="3">
    <source>
        <dbReference type="Proteomes" id="UP000799779"/>
    </source>
</evidence>
<accession>A0A6A5W1Q7</accession>
<organism evidence="2 3">
    <name type="scientific">Amniculicola lignicola CBS 123094</name>
    <dbReference type="NCBI Taxonomy" id="1392246"/>
    <lineage>
        <taxon>Eukaryota</taxon>
        <taxon>Fungi</taxon>
        <taxon>Dikarya</taxon>
        <taxon>Ascomycota</taxon>
        <taxon>Pezizomycotina</taxon>
        <taxon>Dothideomycetes</taxon>
        <taxon>Pleosporomycetidae</taxon>
        <taxon>Pleosporales</taxon>
        <taxon>Amniculicolaceae</taxon>
        <taxon>Amniculicola</taxon>
    </lineage>
</organism>
<gene>
    <name evidence="2" type="ORF">P154DRAFT_583161</name>
</gene>
<reference evidence="2" key="1">
    <citation type="journal article" date="2020" name="Stud. Mycol.">
        <title>101 Dothideomycetes genomes: a test case for predicting lifestyles and emergence of pathogens.</title>
        <authorList>
            <person name="Haridas S."/>
            <person name="Albert R."/>
            <person name="Binder M."/>
            <person name="Bloem J."/>
            <person name="Labutti K."/>
            <person name="Salamov A."/>
            <person name="Andreopoulos B."/>
            <person name="Baker S."/>
            <person name="Barry K."/>
            <person name="Bills G."/>
            <person name="Bluhm B."/>
            <person name="Cannon C."/>
            <person name="Castanera R."/>
            <person name="Culley D."/>
            <person name="Daum C."/>
            <person name="Ezra D."/>
            <person name="Gonzalez J."/>
            <person name="Henrissat B."/>
            <person name="Kuo A."/>
            <person name="Liang C."/>
            <person name="Lipzen A."/>
            <person name="Lutzoni F."/>
            <person name="Magnuson J."/>
            <person name="Mondo S."/>
            <person name="Nolan M."/>
            <person name="Ohm R."/>
            <person name="Pangilinan J."/>
            <person name="Park H.-J."/>
            <person name="Ramirez L."/>
            <person name="Alfaro M."/>
            <person name="Sun H."/>
            <person name="Tritt A."/>
            <person name="Yoshinaga Y."/>
            <person name="Zwiers L.-H."/>
            <person name="Turgeon B."/>
            <person name="Goodwin S."/>
            <person name="Spatafora J."/>
            <person name="Crous P."/>
            <person name="Grigoriev I."/>
        </authorList>
    </citation>
    <scope>NUCLEOTIDE SEQUENCE</scope>
    <source>
        <strain evidence="2">CBS 123094</strain>
    </source>
</reference>
<evidence type="ECO:0000313" key="2">
    <source>
        <dbReference type="EMBL" id="KAF1993085.1"/>
    </source>
</evidence>
<evidence type="ECO:0000256" key="1">
    <source>
        <dbReference type="SAM" id="MobiDB-lite"/>
    </source>
</evidence>
<protein>
    <submittedName>
        <fullName evidence="2">Uncharacterized protein</fullName>
    </submittedName>
</protein>
<keyword evidence="3" id="KW-1185">Reference proteome</keyword>
<dbReference type="Proteomes" id="UP000799779">
    <property type="component" value="Unassembled WGS sequence"/>
</dbReference>
<dbReference type="EMBL" id="ML977734">
    <property type="protein sequence ID" value="KAF1993085.1"/>
    <property type="molecule type" value="Genomic_DNA"/>
</dbReference>